<feature type="transmembrane region" description="Helical" evidence="6">
    <location>
        <begin position="361"/>
        <end position="381"/>
    </location>
</feature>
<feature type="transmembrane region" description="Helical" evidence="6">
    <location>
        <begin position="330"/>
        <end position="349"/>
    </location>
</feature>
<feature type="transmembrane region" description="Helical" evidence="6">
    <location>
        <begin position="34"/>
        <end position="56"/>
    </location>
</feature>
<evidence type="ECO:0000256" key="3">
    <source>
        <dbReference type="ARBA" id="ARBA00022692"/>
    </source>
</evidence>
<name>A0A4U8YMT0_9BACT</name>
<reference evidence="8 9" key="1">
    <citation type="submission" date="2019-03" db="EMBL/GenBank/DDBJ databases">
        <authorList>
            <person name="Nijsse B."/>
        </authorList>
    </citation>
    <scope>NUCLEOTIDE SEQUENCE [LARGE SCALE GENOMIC DNA]</scope>
    <source>
        <strain evidence="8">Desulfoluna butyratoxydans MSL71</strain>
    </source>
</reference>
<keyword evidence="4 6" id="KW-1133">Transmembrane helix</keyword>
<proteinExistence type="predicted"/>
<dbReference type="GO" id="GO:0005886">
    <property type="term" value="C:plasma membrane"/>
    <property type="evidence" value="ECO:0007669"/>
    <property type="project" value="UniProtKB-SubCell"/>
</dbReference>
<dbReference type="SUPFAM" id="SSF103473">
    <property type="entry name" value="MFS general substrate transporter"/>
    <property type="match status" value="1"/>
</dbReference>
<dbReference type="GO" id="GO:0022857">
    <property type="term" value="F:transmembrane transporter activity"/>
    <property type="evidence" value="ECO:0007669"/>
    <property type="project" value="InterPro"/>
</dbReference>
<organism evidence="8 9">
    <name type="scientific">Desulfoluna butyratoxydans</name>
    <dbReference type="NCBI Taxonomy" id="231438"/>
    <lineage>
        <taxon>Bacteria</taxon>
        <taxon>Pseudomonadati</taxon>
        <taxon>Thermodesulfobacteriota</taxon>
        <taxon>Desulfobacteria</taxon>
        <taxon>Desulfobacterales</taxon>
        <taxon>Desulfolunaceae</taxon>
        <taxon>Desulfoluna</taxon>
    </lineage>
</organism>
<feature type="transmembrane region" description="Helical" evidence="6">
    <location>
        <begin position="95"/>
        <end position="118"/>
    </location>
</feature>
<dbReference type="InterPro" id="IPR050189">
    <property type="entry name" value="MFS_Efflux_Transporters"/>
</dbReference>
<sequence>MARFQSAVSLNVSVFFLMVGVGLTVSLLPARMAALSGSFSDVGCLASCFALPFVLLQLPMGTLADRYGCTWFLAAGYAVCGLAALAYGLAETPNFLYLGRFLQGVGEVPVWALAPALLSMDWSEGRGKILGLYNASMHLGLTAGGLLGLLFCERWGGSGPFWLLAATGFSGGLLVLWGVGDKAGARAPRSGGWHLRSAWALVVTRETRAVFSGVVLYGCGYGVFLTVIPMSLVAGRGGGENAVSLFFVLFYVAVGLAQLMGGALSDKAGRVVTMSLGLILAGGCLPLAAWASGPALLGFLAMAGFGLGVFCVSAMAALSESVPVSRRGTISGAFYLAWGTGFFTGPMLLGTASDHGGFGPGLLVFSALILCNAGVLAACFGRGRVVA</sequence>
<keyword evidence="2" id="KW-1003">Cell membrane</keyword>
<dbReference type="InterPro" id="IPR011701">
    <property type="entry name" value="MFS"/>
</dbReference>
<evidence type="ECO:0000256" key="1">
    <source>
        <dbReference type="ARBA" id="ARBA00004651"/>
    </source>
</evidence>
<accession>A0A4U8YMT0</accession>
<feature type="transmembrane region" description="Helical" evidence="6">
    <location>
        <begin position="161"/>
        <end position="180"/>
    </location>
</feature>
<evidence type="ECO:0000256" key="6">
    <source>
        <dbReference type="SAM" id="Phobius"/>
    </source>
</evidence>
<dbReference type="AlphaFoldDB" id="A0A4U8YMT0"/>
<gene>
    <name evidence="8" type="ORF">MSL71_25110</name>
</gene>
<dbReference type="Proteomes" id="UP000507962">
    <property type="component" value="Unassembled WGS sequence"/>
</dbReference>
<dbReference type="InterPro" id="IPR036259">
    <property type="entry name" value="MFS_trans_sf"/>
</dbReference>
<dbReference type="Gene3D" id="1.20.1250.20">
    <property type="entry name" value="MFS general substrate transporter like domains"/>
    <property type="match status" value="1"/>
</dbReference>
<evidence type="ECO:0000259" key="7">
    <source>
        <dbReference type="PROSITE" id="PS50850"/>
    </source>
</evidence>
<dbReference type="PROSITE" id="PS50850">
    <property type="entry name" value="MFS"/>
    <property type="match status" value="1"/>
</dbReference>
<evidence type="ECO:0000313" key="8">
    <source>
        <dbReference type="EMBL" id="VFQ44854.1"/>
    </source>
</evidence>
<feature type="transmembrane region" description="Helical" evidence="6">
    <location>
        <begin position="241"/>
        <end position="259"/>
    </location>
</feature>
<dbReference type="Pfam" id="PF07690">
    <property type="entry name" value="MFS_1"/>
    <property type="match status" value="2"/>
</dbReference>
<dbReference type="RefSeq" id="WP_180140829.1">
    <property type="nucleotide sequence ID" value="NZ_CAADHO010000004.1"/>
</dbReference>
<feature type="transmembrane region" description="Helical" evidence="6">
    <location>
        <begin position="7"/>
        <end position="28"/>
    </location>
</feature>
<feature type="transmembrane region" description="Helical" evidence="6">
    <location>
        <begin position="296"/>
        <end position="318"/>
    </location>
</feature>
<protein>
    <submittedName>
        <fullName evidence="8">Major facilitator superfamily</fullName>
    </submittedName>
</protein>
<evidence type="ECO:0000313" key="9">
    <source>
        <dbReference type="Proteomes" id="UP000507962"/>
    </source>
</evidence>
<keyword evidence="9" id="KW-1185">Reference proteome</keyword>
<keyword evidence="3 6" id="KW-0812">Transmembrane</keyword>
<keyword evidence="5 6" id="KW-0472">Membrane</keyword>
<feature type="domain" description="Major facilitator superfamily (MFS) profile" evidence="7">
    <location>
        <begin position="6"/>
        <end position="384"/>
    </location>
</feature>
<dbReference type="PANTHER" id="PTHR43124:SF3">
    <property type="entry name" value="CHLORAMPHENICOL EFFLUX PUMP RV0191"/>
    <property type="match status" value="1"/>
</dbReference>
<feature type="transmembrane region" description="Helical" evidence="6">
    <location>
        <begin position="271"/>
        <end position="290"/>
    </location>
</feature>
<feature type="transmembrane region" description="Helical" evidence="6">
    <location>
        <begin position="68"/>
        <end position="89"/>
    </location>
</feature>
<dbReference type="PANTHER" id="PTHR43124">
    <property type="entry name" value="PURINE EFFLUX PUMP PBUE"/>
    <property type="match status" value="1"/>
</dbReference>
<evidence type="ECO:0000256" key="5">
    <source>
        <dbReference type="ARBA" id="ARBA00023136"/>
    </source>
</evidence>
<feature type="transmembrane region" description="Helical" evidence="6">
    <location>
        <begin position="130"/>
        <end position="149"/>
    </location>
</feature>
<evidence type="ECO:0000256" key="4">
    <source>
        <dbReference type="ARBA" id="ARBA00022989"/>
    </source>
</evidence>
<dbReference type="EMBL" id="CAADHO010000004">
    <property type="protein sequence ID" value="VFQ44854.1"/>
    <property type="molecule type" value="Genomic_DNA"/>
</dbReference>
<feature type="transmembrane region" description="Helical" evidence="6">
    <location>
        <begin position="214"/>
        <end position="235"/>
    </location>
</feature>
<comment type="subcellular location">
    <subcellularLocation>
        <location evidence="1">Cell membrane</location>
        <topology evidence="1">Multi-pass membrane protein</topology>
    </subcellularLocation>
</comment>
<dbReference type="InterPro" id="IPR020846">
    <property type="entry name" value="MFS_dom"/>
</dbReference>
<evidence type="ECO:0000256" key="2">
    <source>
        <dbReference type="ARBA" id="ARBA00022475"/>
    </source>
</evidence>